<dbReference type="PROSITE" id="PS50963">
    <property type="entry name" value="LINK_2"/>
    <property type="match status" value="1"/>
</dbReference>
<feature type="transmembrane region" description="Helical" evidence="26">
    <location>
        <begin position="286"/>
        <end position="307"/>
    </location>
</feature>
<evidence type="ECO:0000259" key="28">
    <source>
        <dbReference type="PROSITE" id="PS50963"/>
    </source>
</evidence>
<dbReference type="GO" id="GO:0004896">
    <property type="term" value="F:cytokine receptor activity"/>
    <property type="evidence" value="ECO:0007669"/>
    <property type="project" value="TreeGrafter"/>
</dbReference>
<organism evidence="29 30">
    <name type="scientific">Cynoglossus semilaevis</name>
    <name type="common">Tongue sole</name>
    <dbReference type="NCBI Taxonomy" id="244447"/>
    <lineage>
        <taxon>Eukaryota</taxon>
        <taxon>Metazoa</taxon>
        <taxon>Chordata</taxon>
        <taxon>Craniata</taxon>
        <taxon>Vertebrata</taxon>
        <taxon>Euteleostomi</taxon>
        <taxon>Actinopterygii</taxon>
        <taxon>Neopterygii</taxon>
        <taxon>Teleostei</taxon>
        <taxon>Neoteleostei</taxon>
        <taxon>Acanthomorphata</taxon>
        <taxon>Carangaria</taxon>
        <taxon>Pleuronectiformes</taxon>
        <taxon>Pleuronectoidei</taxon>
        <taxon>Cynoglossidae</taxon>
        <taxon>Cynoglossinae</taxon>
        <taxon>Cynoglossus</taxon>
    </lineage>
</organism>
<evidence type="ECO:0000256" key="3">
    <source>
        <dbReference type="ARBA" id="ARBA00004613"/>
    </source>
</evidence>
<dbReference type="GeneTree" id="ENSGT00530000063822"/>
<evidence type="ECO:0000256" key="24">
    <source>
        <dbReference type="PROSITE-ProRule" id="PRU00323"/>
    </source>
</evidence>
<keyword evidence="5" id="KW-1003">Cell membrane</keyword>
<evidence type="ECO:0000256" key="23">
    <source>
        <dbReference type="ARBA" id="ARBA00032917"/>
    </source>
</evidence>
<dbReference type="GO" id="GO:0006954">
    <property type="term" value="P:inflammatory response"/>
    <property type="evidence" value="ECO:0007669"/>
    <property type="project" value="TreeGrafter"/>
</dbReference>
<evidence type="ECO:0000256" key="22">
    <source>
        <dbReference type="ARBA" id="ARBA00032514"/>
    </source>
</evidence>
<comment type="caution">
    <text evidence="24">Lacks conserved residue(s) required for the propagation of feature annotation.</text>
</comment>
<reference evidence="29" key="3">
    <citation type="submission" date="2025-09" db="UniProtKB">
        <authorList>
            <consortium name="Ensembl"/>
        </authorList>
    </citation>
    <scope>IDENTIFICATION</scope>
</reference>
<evidence type="ECO:0000256" key="6">
    <source>
        <dbReference type="ARBA" id="ARBA00022525"/>
    </source>
</evidence>
<dbReference type="InterPro" id="IPR000538">
    <property type="entry name" value="Link_dom"/>
</dbReference>
<dbReference type="OMA" id="TQHENCA"/>
<evidence type="ECO:0000256" key="20">
    <source>
        <dbReference type="ARBA" id="ARBA00031179"/>
    </source>
</evidence>
<dbReference type="RefSeq" id="XP_008310741.1">
    <property type="nucleotide sequence ID" value="XM_008312519.3"/>
</dbReference>
<reference evidence="29 30" key="1">
    <citation type="journal article" date="2014" name="Nat. Genet.">
        <title>Whole-genome sequence of a flatfish provides insights into ZW sex chromosome evolution and adaptation to a benthic lifestyle.</title>
        <authorList>
            <person name="Chen S."/>
            <person name="Zhang G."/>
            <person name="Shao C."/>
            <person name="Huang Q."/>
            <person name="Liu G."/>
            <person name="Zhang P."/>
            <person name="Song W."/>
            <person name="An N."/>
            <person name="Chalopin D."/>
            <person name="Volff J.N."/>
            <person name="Hong Y."/>
            <person name="Li Q."/>
            <person name="Sha Z."/>
            <person name="Zhou H."/>
            <person name="Xie M."/>
            <person name="Yu Q."/>
            <person name="Liu Y."/>
            <person name="Xiang H."/>
            <person name="Wang N."/>
            <person name="Wu K."/>
            <person name="Yang C."/>
            <person name="Zhou Q."/>
            <person name="Liao X."/>
            <person name="Yang L."/>
            <person name="Hu Q."/>
            <person name="Zhang J."/>
            <person name="Meng L."/>
            <person name="Jin L."/>
            <person name="Tian Y."/>
            <person name="Lian J."/>
            <person name="Yang J."/>
            <person name="Miao G."/>
            <person name="Liu S."/>
            <person name="Liang Z."/>
            <person name="Yan F."/>
            <person name="Li Y."/>
            <person name="Sun B."/>
            <person name="Zhang H."/>
            <person name="Zhang J."/>
            <person name="Zhu Y."/>
            <person name="Du M."/>
            <person name="Zhao Y."/>
            <person name="Schartl M."/>
            <person name="Tang Q."/>
            <person name="Wang J."/>
        </authorList>
    </citation>
    <scope>NUCLEOTIDE SEQUENCE</scope>
</reference>
<evidence type="ECO:0000313" key="30">
    <source>
        <dbReference type="Proteomes" id="UP000265120"/>
    </source>
</evidence>
<evidence type="ECO:0000256" key="7">
    <source>
        <dbReference type="ARBA" id="ARBA00022553"/>
    </source>
</evidence>
<evidence type="ECO:0000256" key="9">
    <source>
        <dbReference type="ARBA" id="ARBA00022729"/>
    </source>
</evidence>
<comment type="subcellular location">
    <subcellularLocation>
        <location evidence="2">Cell membrane</location>
        <topology evidence="2">Single-pass type I membrane protein</topology>
    </subcellularLocation>
    <subcellularLocation>
        <location evidence="1">Cell projection</location>
        <location evidence="1">Microvillus</location>
    </subcellularLocation>
    <subcellularLocation>
        <location evidence="3">Secreted</location>
    </subcellularLocation>
</comment>
<feature type="region of interest" description="Disordered" evidence="25">
    <location>
        <begin position="362"/>
        <end position="381"/>
    </location>
</feature>
<dbReference type="InterPro" id="IPR016187">
    <property type="entry name" value="CTDL_fold"/>
</dbReference>
<dbReference type="KEGG" id="csem:103380506"/>
<keyword evidence="6" id="KW-0964">Secreted</keyword>
<keyword evidence="9 27" id="KW-0732">Signal</keyword>
<dbReference type="SMART" id="SM00445">
    <property type="entry name" value="LINK"/>
    <property type="match status" value="1"/>
</dbReference>
<evidence type="ECO:0000256" key="4">
    <source>
        <dbReference type="ARBA" id="ARBA00020474"/>
    </source>
</evidence>
<feature type="region of interest" description="Disordered" evidence="25">
    <location>
        <begin position="175"/>
        <end position="282"/>
    </location>
</feature>
<dbReference type="InterPro" id="IPR001231">
    <property type="entry name" value="CD44_antigen"/>
</dbReference>
<keyword evidence="7" id="KW-0597">Phosphoprotein</keyword>
<dbReference type="Ensembl" id="ENSCSET00000021745.1">
    <property type="protein sequence ID" value="ENSCSEP00000021469.1"/>
    <property type="gene ID" value="ENSCSEG00000013703.1"/>
</dbReference>
<reference evidence="29" key="2">
    <citation type="submission" date="2025-08" db="UniProtKB">
        <authorList>
            <consortium name="Ensembl"/>
        </authorList>
    </citation>
    <scope>IDENTIFICATION</scope>
</reference>
<feature type="signal peptide" evidence="27">
    <location>
        <begin position="1"/>
        <end position="23"/>
    </location>
</feature>
<evidence type="ECO:0000256" key="26">
    <source>
        <dbReference type="SAM" id="Phobius"/>
    </source>
</evidence>
<feature type="domain" description="Link" evidence="28">
    <location>
        <begin position="37"/>
        <end position="128"/>
    </location>
</feature>
<keyword evidence="10" id="KW-0130">Cell adhesion</keyword>
<evidence type="ECO:0000256" key="15">
    <source>
        <dbReference type="ARBA" id="ARBA00023170"/>
    </source>
</evidence>
<evidence type="ECO:0000256" key="27">
    <source>
        <dbReference type="SAM" id="SignalP"/>
    </source>
</evidence>
<evidence type="ECO:0000256" key="19">
    <source>
        <dbReference type="ARBA" id="ARBA00029928"/>
    </source>
</evidence>
<feature type="region of interest" description="Disordered" evidence="25">
    <location>
        <begin position="326"/>
        <end position="347"/>
    </location>
</feature>
<evidence type="ECO:0000256" key="21">
    <source>
        <dbReference type="ARBA" id="ARBA00031823"/>
    </source>
</evidence>
<dbReference type="Gene3D" id="3.10.100.10">
    <property type="entry name" value="Mannose-Binding Protein A, subunit A"/>
    <property type="match status" value="1"/>
</dbReference>
<evidence type="ECO:0000256" key="18">
    <source>
        <dbReference type="ARBA" id="ARBA00029917"/>
    </source>
</evidence>
<dbReference type="GO" id="GO:0016323">
    <property type="term" value="C:basolateral plasma membrane"/>
    <property type="evidence" value="ECO:0007669"/>
    <property type="project" value="TreeGrafter"/>
</dbReference>
<dbReference type="AlphaFoldDB" id="A0A3P8W4B5"/>
<dbReference type="GO" id="GO:0005576">
    <property type="term" value="C:extracellular region"/>
    <property type="evidence" value="ECO:0007669"/>
    <property type="project" value="UniProtKB-SubCell"/>
</dbReference>
<keyword evidence="11" id="KW-0654">Proteoglycan</keyword>
<dbReference type="OrthoDB" id="8952307at2759"/>
<dbReference type="GO" id="GO:0005540">
    <property type="term" value="F:hyaluronic acid binding"/>
    <property type="evidence" value="ECO:0007669"/>
    <property type="project" value="InterPro"/>
</dbReference>
<feature type="compositionally biased region" description="Polar residues" evidence="25">
    <location>
        <begin position="218"/>
        <end position="232"/>
    </location>
</feature>
<keyword evidence="17" id="KW-0966">Cell projection</keyword>
<dbReference type="GeneID" id="103380506"/>
<dbReference type="PANTHER" id="PTHR10225">
    <property type="entry name" value="HYALURONAN RECEPTOR"/>
    <property type="match status" value="1"/>
</dbReference>
<evidence type="ECO:0000313" key="29">
    <source>
        <dbReference type="Ensembl" id="ENSCSEP00000021469.1"/>
    </source>
</evidence>
<evidence type="ECO:0000256" key="5">
    <source>
        <dbReference type="ARBA" id="ARBA00022475"/>
    </source>
</evidence>
<evidence type="ECO:0000256" key="10">
    <source>
        <dbReference type="ARBA" id="ARBA00022889"/>
    </source>
</evidence>
<evidence type="ECO:0000256" key="13">
    <source>
        <dbReference type="ARBA" id="ARBA00023136"/>
    </source>
</evidence>
<dbReference type="GO" id="GO:0005902">
    <property type="term" value="C:microvillus"/>
    <property type="evidence" value="ECO:0007669"/>
    <property type="project" value="UniProtKB-SubCell"/>
</dbReference>
<dbReference type="PANTHER" id="PTHR10225:SF6">
    <property type="entry name" value="CD44 ANTIGEN"/>
    <property type="match status" value="1"/>
</dbReference>
<dbReference type="GO" id="GO:0007155">
    <property type="term" value="P:cell adhesion"/>
    <property type="evidence" value="ECO:0007669"/>
    <property type="project" value="UniProtKB-KW"/>
</dbReference>
<keyword evidence="30" id="KW-1185">Reference proteome</keyword>
<dbReference type="PRINTS" id="PR00658">
    <property type="entry name" value="CD44"/>
</dbReference>
<dbReference type="Proteomes" id="UP000265120">
    <property type="component" value="Chromosome 6"/>
</dbReference>
<dbReference type="SUPFAM" id="SSF56436">
    <property type="entry name" value="C-type lectin-like"/>
    <property type="match status" value="1"/>
</dbReference>
<name>A0A3P8W4B5_CYNSE</name>
<dbReference type="STRING" id="244447.ENSCSEP00000021469"/>
<accession>A0A3P8W4B5</accession>
<keyword evidence="14 24" id="KW-1015">Disulfide bond</keyword>
<sequence>MDLPMMRMLFSGVIFGLLTLTSSELHQVNSRSCSYVGVFLVEGANRHYLNLSMAAEVCNQLDTTLASFEQVENAYNQDMETCRNGWLSNGTVAILRHTQHENCAKNTTGLIVYAHFTVDERFDAYCFDDQVGPEKNCEDAFDLTGGIDASAEPLQSSTEASDSGEVNFTLVPEQYSHGKENGTIDDVSMAPTYGGGENSNSGTDFTIGDLDQPIGSGMQPTLSEKETFTPTASVGEPGETQPVGGNGRENEKTQDDGSSPHSNGKGRVLAPGSEPNSEEGQGSTDWVVITVVIIAVVAILAVCVLFAKWKSLCGRQQTLMITVKDSGEGNGTAASASSPHSQEREQEMVTLMHKEKIQENGKTEEFTVITLEESPDKEQQV</sequence>
<keyword evidence="15" id="KW-0675">Receptor</keyword>
<proteinExistence type="predicted"/>
<protein>
    <recommendedName>
        <fullName evidence="4">CD44 antigen</fullName>
    </recommendedName>
    <alternativeName>
        <fullName evidence="22">GP90 lymphocyte homing/adhesion receptor</fullName>
    </alternativeName>
    <alternativeName>
        <fullName evidence="21">HUTCH-I</fullName>
    </alternativeName>
    <alternativeName>
        <fullName evidence="23">Hermes antigen</fullName>
    </alternativeName>
    <alternativeName>
        <fullName evidence="20">Hyaluronate receptor</fullName>
    </alternativeName>
    <alternativeName>
        <fullName evidence="18">Phagocytic glycoprotein 1</fullName>
    </alternativeName>
    <alternativeName>
        <fullName evidence="19">Phagocytic glycoprotein I</fullName>
    </alternativeName>
</protein>
<dbReference type="GO" id="GO:0035692">
    <property type="term" value="C:macrophage migration inhibitory factor receptor complex"/>
    <property type="evidence" value="ECO:0007669"/>
    <property type="project" value="TreeGrafter"/>
</dbReference>
<evidence type="ECO:0000256" key="16">
    <source>
        <dbReference type="ARBA" id="ARBA00023180"/>
    </source>
</evidence>
<dbReference type="CTD" id="100330801"/>
<keyword evidence="13 26" id="KW-0472">Membrane</keyword>
<dbReference type="GO" id="GO:0070374">
    <property type="term" value="P:positive regulation of ERK1 and ERK2 cascade"/>
    <property type="evidence" value="ECO:0007669"/>
    <property type="project" value="TreeGrafter"/>
</dbReference>
<evidence type="ECO:0000256" key="25">
    <source>
        <dbReference type="SAM" id="MobiDB-lite"/>
    </source>
</evidence>
<dbReference type="Pfam" id="PF00193">
    <property type="entry name" value="Xlink"/>
    <property type="match status" value="1"/>
</dbReference>
<dbReference type="InParanoid" id="A0A3P8W4B5"/>
<evidence type="ECO:0000256" key="11">
    <source>
        <dbReference type="ARBA" id="ARBA00022974"/>
    </source>
</evidence>
<feature type="chain" id="PRO_5018321710" description="CD44 antigen" evidence="27">
    <location>
        <begin position="24"/>
        <end position="381"/>
    </location>
</feature>
<feature type="disulfide bond" evidence="24">
    <location>
        <begin position="82"/>
        <end position="103"/>
    </location>
</feature>
<evidence type="ECO:0000256" key="14">
    <source>
        <dbReference type="ARBA" id="ARBA00023157"/>
    </source>
</evidence>
<evidence type="ECO:0000256" key="17">
    <source>
        <dbReference type="ARBA" id="ARBA00023273"/>
    </source>
</evidence>
<evidence type="ECO:0000256" key="12">
    <source>
        <dbReference type="ARBA" id="ARBA00022989"/>
    </source>
</evidence>
<keyword evidence="16" id="KW-0325">Glycoprotein</keyword>
<evidence type="ECO:0000256" key="2">
    <source>
        <dbReference type="ARBA" id="ARBA00004251"/>
    </source>
</evidence>
<evidence type="ECO:0000256" key="8">
    <source>
        <dbReference type="ARBA" id="ARBA00022692"/>
    </source>
</evidence>
<evidence type="ECO:0000256" key="1">
    <source>
        <dbReference type="ARBA" id="ARBA00004105"/>
    </source>
</evidence>
<keyword evidence="12 26" id="KW-1133">Transmembrane helix</keyword>
<dbReference type="InterPro" id="IPR043210">
    <property type="entry name" value="CD44_antigen-like"/>
</dbReference>
<keyword evidence="8 26" id="KW-0812">Transmembrane</keyword>
<dbReference type="InterPro" id="IPR016186">
    <property type="entry name" value="C-type_lectin-like/link_sf"/>
</dbReference>